<proteinExistence type="predicted"/>
<feature type="chain" id="PRO_5008004110" description="DUF6443 domain-containing protein" evidence="1">
    <location>
        <begin position="20"/>
        <end position="1217"/>
    </location>
</feature>
<dbReference type="InterPro" id="IPR022385">
    <property type="entry name" value="Rhs_assc_core"/>
</dbReference>
<keyword evidence="1" id="KW-0732">Signal</keyword>
<feature type="signal peptide" evidence="1">
    <location>
        <begin position="1"/>
        <end position="19"/>
    </location>
</feature>
<dbReference type="InterPro" id="IPR050708">
    <property type="entry name" value="T6SS_VgrG/RHS"/>
</dbReference>
<dbReference type="PANTHER" id="PTHR32305:SF15">
    <property type="entry name" value="PROTEIN RHSA-RELATED"/>
    <property type="match status" value="1"/>
</dbReference>
<dbReference type="AlphaFoldDB" id="A0A172Y151"/>
<organism evidence="3 4">
    <name type="scientific">Chryseobacterium glaciei</name>
    <dbReference type="NCBI Taxonomy" id="1685010"/>
    <lineage>
        <taxon>Bacteria</taxon>
        <taxon>Pseudomonadati</taxon>
        <taxon>Bacteroidota</taxon>
        <taxon>Flavobacteriia</taxon>
        <taxon>Flavobacteriales</taxon>
        <taxon>Weeksellaceae</taxon>
        <taxon>Chryseobacterium group</taxon>
        <taxon>Chryseobacterium</taxon>
    </lineage>
</organism>
<name>A0A172Y151_9FLAO</name>
<keyword evidence="4" id="KW-1185">Reference proteome</keyword>
<protein>
    <recommendedName>
        <fullName evidence="2">DUF6443 domain-containing protein</fullName>
    </recommendedName>
</protein>
<dbReference type="OrthoDB" id="2972467at2"/>
<evidence type="ECO:0000256" key="1">
    <source>
        <dbReference type="SAM" id="SignalP"/>
    </source>
</evidence>
<feature type="domain" description="DUF6443" evidence="2">
    <location>
        <begin position="31"/>
        <end position="155"/>
    </location>
</feature>
<evidence type="ECO:0000259" key="2">
    <source>
        <dbReference type="Pfam" id="PF20041"/>
    </source>
</evidence>
<sequence>MKKIIIPIGALLITSLAHAQNLPITENYIQTRTYLEPVTTSSSTAKQIHTVQYFDGLGRLKQVVNVKASPLGRDVVTQIEYDGFGRQTKDYLPVPQGGTLNGAIVPTPLGNAPNTPLGNEKIFSEKILESSPLDRVQEQRQVGNDWTGKPVKFTYEANTTEDKVRNYVTTTIWDVANKMFVSSVQTSQFFQPAQLYKTTVTDEDGNKTIEFKNGRGQTLLVRKVVSATENADTYYVYNEYNQLAYTIPPTASISGLTDLTILNNLCYQYRYDSKYKLVEKKLPGKGWEYMVYDKQDRLVLTQDTVLKGKGQWLFTKYDLFSRPIYTGIVDTSLGRIQQQNAVDGFGSNNEKRNRFSWNNSGIDVFYTNTGAYPAMNFKVLTVNYYDTYQAYSFNPTFPTSIFGKPTLTDDPSSSGMSTNSLPVMNLVKNIEDDNWTKNYTYYDTRGRVVATNSINHLGGYTKTESDLDFAGVPQKVNTYHARKSDEVGITIKERFVYDLQNRILQHYHQVDSKPEELLVQNEYNELSQLTNKKVGNNLQSIDYDYNIRGWMTGINKDQMLLPDLGGKLFSYKIKYTQKEGITYPNSIFAGKEVKAKYNGNIVEVDWRVVENIGNNPSTTPKRYGYVYDSLNRLTAGYYQNPYNPYSAENTESLAYDLNGNITGLYRSSVMENLSNTVTAIDNLEYVYATGGNQVTTINDATQNPTGYEGGGGTIGYDLNGNMTTMPDKGISTIKYNFLNLPNNLGINKNGNEDIIINTKYRADGTKLTKENVTSITGVIGATTTKKTTDYLDGFQYLKTENVNGGGSSEMLMASSLSRRAMQPMAFSLVPTLPDPTIDPPFGGGIIVDIKTPDLQFFPTSEGFYDYQKDQYIYSYKDQQGNTRVSFARNSAGVLEITDNNDYYPFGMNHLKTGTAYFGQGSYKNYKMQGQELQETGFYAYKWRNYMPDVGRFFNIDPLAAKYPYNSTYAFQENKLGMGVELEGLELLQNHTGFFAIRGNEMMVKRAPVSQIDSNGYATFTPGGIGLTTKGYNPGGARISDGSAGLKLNSYNYSGTVANSATMENVTETPESMDSQKFTTTIRGLEMTNKLMKGYDKLSTAAGGVQELVGLLDLASNIPDAVKSMGNYVQASKDVIATEGQAKTMDQAIKYVDSSGIEMNQQTRNDVVNFVTDGTLPDPSAGLMPNSAIIQNGTQIMKANGIPIQPLNEQLTNKNIPQ</sequence>
<dbReference type="Proteomes" id="UP000077824">
    <property type="component" value="Chromosome"/>
</dbReference>
<evidence type="ECO:0000313" key="3">
    <source>
        <dbReference type="EMBL" id="ANF52979.1"/>
    </source>
</evidence>
<dbReference type="Pfam" id="PF20041">
    <property type="entry name" value="DUF6443"/>
    <property type="match status" value="1"/>
</dbReference>
<dbReference type="NCBIfam" id="TIGR03696">
    <property type="entry name" value="Rhs_assc_core"/>
    <property type="match status" value="1"/>
</dbReference>
<dbReference type="KEGG" id="chh:A0O34_21705"/>
<gene>
    <name evidence="3" type="ORF">A0O34_21705</name>
</gene>
<dbReference type="RefSeq" id="WP_066759310.1">
    <property type="nucleotide sequence ID" value="NZ_CP015199.1"/>
</dbReference>
<dbReference type="PANTHER" id="PTHR32305">
    <property type="match status" value="1"/>
</dbReference>
<evidence type="ECO:0000313" key="4">
    <source>
        <dbReference type="Proteomes" id="UP000077824"/>
    </source>
</evidence>
<dbReference type="Gene3D" id="2.180.10.10">
    <property type="entry name" value="RHS repeat-associated core"/>
    <property type="match status" value="1"/>
</dbReference>
<dbReference type="InterPro" id="IPR045619">
    <property type="entry name" value="DUF6443"/>
</dbReference>
<reference evidence="3 4" key="1">
    <citation type="submission" date="2016-04" db="EMBL/GenBank/DDBJ databases">
        <title>Complete Genome Sequence of Chryseobacterium sp. IHBB 10212.</title>
        <authorList>
            <person name="Pal M."/>
            <person name="Swarnkar M.K."/>
            <person name="Kaushal K."/>
            <person name="Chhibber S."/>
            <person name="Singh A.K."/>
            <person name="Gulati A."/>
        </authorList>
    </citation>
    <scope>NUCLEOTIDE SEQUENCE [LARGE SCALE GENOMIC DNA]</scope>
    <source>
        <strain evidence="3 4">IHBB 10212</strain>
    </source>
</reference>
<dbReference type="STRING" id="1685010.A0O34_21705"/>
<dbReference type="EMBL" id="CP015199">
    <property type="protein sequence ID" value="ANF52979.1"/>
    <property type="molecule type" value="Genomic_DNA"/>
</dbReference>
<accession>A0A172Y151</accession>